<accession>A0A9D9N4T8</accession>
<reference evidence="2" key="1">
    <citation type="submission" date="2020-10" db="EMBL/GenBank/DDBJ databases">
        <authorList>
            <person name="Gilroy R."/>
        </authorList>
    </citation>
    <scope>NUCLEOTIDE SEQUENCE</scope>
    <source>
        <strain evidence="2">G3-3990</strain>
    </source>
</reference>
<sequence length="151" mass="17670">MNKTIQQRAMKHSLLLTAGTLLLECLVSEVVLHDFMIVVPYIPIWGPLWWFFYYGTLKYYYGQKNMFFENIEPTQEAYDEAKAKWKKHRYFLFYQATDIGIKLFALALVVYIFAYLFDSDNITSSIFTVILIASLLVASIIGRGYFMKKAN</sequence>
<reference evidence="2" key="2">
    <citation type="journal article" date="2021" name="PeerJ">
        <title>Extensive microbial diversity within the chicken gut microbiome revealed by metagenomics and culture.</title>
        <authorList>
            <person name="Gilroy R."/>
            <person name="Ravi A."/>
            <person name="Getino M."/>
            <person name="Pursley I."/>
            <person name="Horton D.L."/>
            <person name="Alikhan N.F."/>
            <person name="Baker D."/>
            <person name="Gharbi K."/>
            <person name="Hall N."/>
            <person name="Watson M."/>
            <person name="Adriaenssens E.M."/>
            <person name="Foster-Nyarko E."/>
            <person name="Jarju S."/>
            <person name="Secka A."/>
            <person name="Antonio M."/>
            <person name="Oren A."/>
            <person name="Chaudhuri R.R."/>
            <person name="La Ragione R."/>
            <person name="Hildebrand F."/>
            <person name="Pallen M.J."/>
        </authorList>
    </citation>
    <scope>NUCLEOTIDE SEQUENCE</scope>
    <source>
        <strain evidence="2">G3-3990</strain>
    </source>
</reference>
<organism evidence="2 3">
    <name type="scientific">Candidatus Gallipaludibacter merdavium</name>
    <dbReference type="NCBI Taxonomy" id="2840839"/>
    <lineage>
        <taxon>Bacteria</taxon>
        <taxon>Pseudomonadati</taxon>
        <taxon>Bacteroidota</taxon>
        <taxon>Bacteroidia</taxon>
        <taxon>Bacteroidales</taxon>
        <taxon>Candidatus Gallipaludibacter</taxon>
    </lineage>
</organism>
<gene>
    <name evidence="2" type="ORF">IAA73_08265</name>
</gene>
<keyword evidence="1" id="KW-1133">Transmembrane helix</keyword>
<keyword evidence="1" id="KW-0812">Transmembrane</keyword>
<feature type="transmembrane region" description="Helical" evidence="1">
    <location>
        <begin position="91"/>
        <end position="114"/>
    </location>
</feature>
<dbReference type="EMBL" id="JADIMG010000079">
    <property type="protein sequence ID" value="MBO8460309.1"/>
    <property type="molecule type" value="Genomic_DNA"/>
</dbReference>
<protein>
    <submittedName>
        <fullName evidence="2">Uncharacterized protein</fullName>
    </submittedName>
</protein>
<dbReference type="AlphaFoldDB" id="A0A9D9N4T8"/>
<proteinExistence type="predicted"/>
<name>A0A9D9N4T8_9BACT</name>
<feature type="transmembrane region" description="Helical" evidence="1">
    <location>
        <begin position="126"/>
        <end position="146"/>
    </location>
</feature>
<evidence type="ECO:0000313" key="2">
    <source>
        <dbReference type="EMBL" id="MBO8460309.1"/>
    </source>
</evidence>
<dbReference type="Proteomes" id="UP000823641">
    <property type="component" value="Unassembled WGS sequence"/>
</dbReference>
<comment type="caution">
    <text evidence="2">The sequence shown here is derived from an EMBL/GenBank/DDBJ whole genome shotgun (WGS) entry which is preliminary data.</text>
</comment>
<keyword evidence="1" id="KW-0472">Membrane</keyword>
<feature type="transmembrane region" description="Helical" evidence="1">
    <location>
        <begin position="37"/>
        <end position="57"/>
    </location>
</feature>
<evidence type="ECO:0000256" key="1">
    <source>
        <dbReference type="SAM" id="Phobius"/>
    </source>
</evidence>
<evidence type="ECO:0000313" key="3">
    <source>
        <dbReference type="Proteomes" id="UP000823641"/>
    </source>
</evidence>